<dbReference type="Gene3D" id="1.10.240.10">
    <property type="entry name" value="Tyrosyl-Transfer RNA Synthetase"/>
    <property type="match status" value="1"/>
</dbReference>
<dbReference type="InterPro" id="IPR014729">
    <property type="entry name" value="Rossmann-like_a/b/a_fold"/>
</dbReference>
<dbReference type="EMBL" id="BARV01027429">
    <property type="protein sequence ID" value="GAI37151.1"/>
    <property type="molecule type" value="Genomic_DNA"/>
</dbReference>
<evidence type="ECO:0000256" key="6">
    <source>
        <dbReference type="ARBA" id="ARBA00023146"/>
    </source>
</evidence>
<evidence type="ECO:0000256" key="3">
    <source>
        <dbReference type="ARBA" id="ARBA00022741"/>
    </source>
</evidence>
<accession>X1P3Y2</accession>
<dbReference type="EC" id="6.1.1.1" evidence="1"/>
<proteinExistence type="predicted"/>
<dbReference type="GO" id="GO:0004831">
    <property type="term" value="F:tyrosine-tRNA ligase activity"/>
    <property type="evidence" value="ECO:0007669"/>
    <property type="project" value="UniProtKB-EC"/>
</dbReference>
<keyword evidence="6" id="KW-0030">Aminoacyl-tRNA synthetase</keyword>
<evidence type="ECO:0000256" key="2">
    <source>
        <dbReference type="ARBA" id="ARBA00022598"/>
    </source>
</evidence>
<sequence length="243" mass="28045">MDIEKKFELIKRNTEEIINENKIKNFMKKGVVYCGYECSGEIHLGHLVTILKLLDLQKAGIKVKILLADWHTWLNQKGDWNFVNKQLKQWEKGFMSIGLKAEIIRGTSFQKKPDYIDDILKMALKITVNRGIRAMQQVARDIENAKISQIIYPLMQVEDVKKLEVNFVVSGSDQRKIYMLGLDVGKEIKLQDAVYLYTSIIPSLRGKEGKMSSSVKESFISICDKKEDIRKKINKAYCPEKIV</sequence>
<feature type="non-terminal residue" evidence="9">
    <location>
        <position position="243"/>
    </location>
</feature>
<dbReference type="PIRSF" id="PIRSF006588">
    <property type="entry name" value="TyrRS_arch_euk"/>
    <property type="match status" value="1"/>
</dbReference>
<dbReference type="SUPFAM" id="SSF52374">
    <property type="entry name" value="Nucleotidylyl transferase"/>
    <property type="match status" value="1"/>
</dbReference>
<evidence type="ECO:0000256" key="8">
    <source>
        <dbReference type="ARBA" id="ARBA00048248"/>
    </source>
</evidence>
<dbReference type="Gene3D" id="3.40.50.620">
    <property type="entry name" value="HUPs"/>
    <property type="match status" value="1"/>
</dbReference>
<keyword evidence="3" id="KW-0547">Nucleotide-binding</keyword>
<comment type="caution">
    <text evidence="9">The sequence shown here is derived from an EMBL/GenBank/DDBJ whole genome shotgun (WGS) entry which is preliminary data.</text>
</comment>
<dbReference type="GO" id="GO:0005524">
    <property type="term" value="F:ATP binding"/>
    <property type="evidence" value="ECO:0007669"/>
    <property type="project" value="UniProtKB-KW"/>
</dbReference>
<dbReference type="PANTHER" id="PTHR46264:SF4">
    <property type="entry name" value="TYROSINE--TRNA LIGASE, CYTOPLASMIC"/>
    <property type="match status" value="1"/>
</dbReference>
<dbReference type="InterPro" id="IPR023617">
    <property type="entry name" value="Tyr-tRNA-ligase_arc/euk-type"/>
</dbReference>
<dbReference type="AlphaFoldDB" id="X1P3Y2"/>
<dbReference type="GO" id="GO:0006437">
    <property type="term" value="P:tyrosyl-tRNA aminoacylation"/>
    <property type="evidence" value="ECO:0007669"/>
    <property type="project" value="InterPro"/>
</dbReference>
<dbReference type="GO" id="GO:0005737">
    <property type="term" value="C:cytoplasm"/>
    <property type="evidence" value="ECO:0007669"/>
    <property type="project" value="TreeGrafter"/>
</dbReference>
<keyword evidence="4" id="KW-0067">ATP-binding</keyword>
<evidence type="ECO:0000313" key="9">
    <source>
        <dbReference type="EMBL" id="GAI37151.1"/>
    </source>
</evidence>
<dbReference type="InterPro" id="IPR002305">
    <property type="entry name" value="aa-tRNA-synth_Ic"/>
</dbReference>
<evidence type="ECO:0000256" key="1">
    <source>
        <dbReference type="ARBA" id="ARBA00013160"/>
    </source>
</evidence>
<dbReference type="NCBIfam" id="NF006330">
    <property type="entry name" value="PRK08560.1"/>
    <property type="match status" value="1"/>
</dbReference>
<reference evidence="9" key="1">
    <citation type="journal article" date="2014" name="Front. Microbiol.">
        <title>High frequency of phylogenetically diverse reductive dehalogenase-homologous genes in deep subseafloor sedimentary metagenomes.</title>
        <authorList>
            <person name="Kawai M."/>
            <person name="Futagami T."/>
            <person name="Toyoda A."/>
            <person name="Takaki Y."/>
            <person name="Nishi S."/>
            <person name="Hori S."/>
            <person name="Arai W."/>
            <person name="Tsubouchi T."/>
            <person name="Morono Y."/>
            <person name="Uchiyama I."/>
            <person name="Ito T."/>
            <person name="Fujiyama A."/>
            <person name="Inagaki F."/>
            <person name="Takami H."/>
        </authorList>
    </citation>
    <scope>NUCLEOTIDE SEQUENCE</scope>
    <source>
        <strain evidence="9">Expedition CK06-06</strain>
    </source>
</reference>
<keyword evidence="5" id="KW-0648">Protein biosynthesis</keyword>
<protein>
    <recommendedName>
        <fullName evidence="1">tyrosine--tRNA ligase</fullName>
        <ecNumber evidence="1">6.1.1.1</ecNumber>
    </recommendedName>
    <alternativeName>
        <fullName evidence="7">Tyrosyl-tRNA synthetase</fullName>
    </alternativeName>
</protein>
<name>X1P3Y2_9ZZZZ</name>
<evidence type="ECO:0000256" key="7">
    <source>
        <dbReference type="ARBA" id="ARBA00033323"/>
    </source>
</evidence>
<dbReference type="InterPro" id="IPR050489">
    <property type="entry name" value="Tyr-tRNA_synthase"/>
</dbReference>
<organism evidence="9">
    <name type="scientific">marine sediment metagenome</name>
    <dbReference type="NCBI Taxonomy" id="412755"/>
    <lineage>
        <taxon>unclassified sequences</taxon>
        <taxon>metagenomes</taxon>
        <taxon>ecological metagenomes</taxon>
    </lineage>
</organism>
<dbReference type="NCBIfam" id="TIGR00234">
    <property type="entry name" value="tyrS"/>
    <property type="match status" value="1"/>
</dbReference>
<dbReference type="PRINTS" id="PR01040">
    <property type="entry name" value="TRNASYNTHTYR"/>
</dbReference>
<comment type="catalytic activity">
    <reaction evidence="8">
        <text>tRNA(Tyr) + L-tyrosine + ATP = L-tyrosyl-tRNA(Tyr) + AMP + diphosphate + H(+)</text>
        <dbReference type="Rhea" id="RHEA:10220"/>
        <dbReference type="Rhea" id="RHEA-COMP:9706"/>
        <dbReference type="Rhea" id="RHEA-COMP:9707"/>
        <dbReference type="ChEBI" id="CHEBI:15378"/>
        <dbReference type="ChEBI" id="CHEBI:30616"/>
        <dbReference type="ChEBI" id="CHEBI:33019"/>
        <dbReference type="ChEBI" id="CHEBI:58315"/>
        <dbReference type="ChEBI" id="CHEBI:78442"/>
        <dbReference type="ChEBI" id="CHEBI:78536"/>
        <dbReference type="ChEBI" id="CHEBI:456215"/>
        <dbReference type="EC" id="6.1.1.1"/>
    </reaction>
</comment>
<dbReference type="InterPro" id="IPR002307">
    <property type="entry name" value="Tyr-tRNA-ligase"/>
</dbReference>
<dbReference type="Pfam" id="PF00579">
    <property type="entry name" value="tRNA-synt_1b"/>
    <property type="match status" value="1"/>
</dbReference>
<gene>
    <name evidence="9" type="ORF">S06H3_44130</name>
</gene>
<keyword evidence="2" id="KW-0436">Ligase</keyword>
<evidence type="ECO:0000256" key="5">
    <source>
        <dbReference type="ARBA" id="ARBA00022917"/>
    </source>
</evidence>
<dbReference type="PANTHER" id="PTHR46264">
    <property type="entry name" value="TYROSINE-TRNA LIGASE"/>
    <property type="match status" value="1"/>
</dbReference>
<evidence type="ECO:0000256" key="4">
    <source>
        <dbReference type="ARBA" id="ARBA00022840"/>
    </source>
</evidence>